<dbReference type="RefSeq" id="WP_003810537.1">
    <property type="nucleotide sequence ID" value="NC_019382.1"/>
</dbReference>
<dbReference type="SUPFAM" id="SSF46785">
    <property type="entry name" value="Winged helix' DNA-binding domain"/>
    <property type="match status" value="1"/>
</dbReference>
<keyword evidence="2" id="KW-0805">Transcription regulation</keyword>
<keyword evidence="4" id="KW-0804">Transcription</keyword>
<feature type="domain" description="HTH lysR-type" evidence="5">
    <location>
        <begin position="1"/>
        <end position="59"/>
    </location>
</feature>
<dbReference type="HOGENOM" id="CLU_039613_16_2_4"/>
<dbReference type="GeneID" id="93203625"/>
<evidence type="ECO:0000259" key="5">
    <source>
        <dbReference type="PROSITE" id="PS50931"/>
    </source>
</evidence>
<dbReference type="PROSITE" id="PS50931">
    <property type="entry name" value="HTH_LYSR"/>
    <property type="match status" value="1"/>
</dbReference>
<dbReference type="PANTHER" id="PTHR30537:SF35">
    <property type="entry name" value="TRANSCRIPTIONAL REGULATORY PROTEIN"/>
    <property type="match status" value="1"/>
</dbReference>
<dbReference type="GO" id="GO:0043565">
    <property type="term" value="F:sequence-specific DNA binding"/>
    <property type="evidence" value="ECO:0007669"/>
    <property type="project" value="TreeGrafter"/>
</dbReference>
<dbReference type="InterPro" id="IPR036388">
    <property type="entry name" value="WH-like_DNA-bd_sf"/>
</dbReference>
<evidence type="ECO:0000256" key="2">
    <source>
        <dbReference type="ARBA" id="ARBA00023015"/>
    </source>
</evidence>
<dbReference type="InterPro" id="IPR005119">
    <property type="entry name" value="LysR_subst-bd"/>
</dbReference>
<dbReference type="KEGG" id="bbh:BN112_1053"/>
<reference evidence="6 7" key="1">
    <citation type="journal article" date="2012" name="BMC Genomics">
        <title>Comparative genomics of the classical Bordetella subspecies: the evolution and exchange of virulence-associated diversity amongst closely related pathogens.</title>
        <authorList>
            <person name="Park J."/>
            <person name="Zhang Y."/>
            <person name="Buboltz A.M."/>
            <person name="Zhang X."/>
            <person name="Schuster S.C."/>
            <person name="Ahuja U."/>
            <person name="Liu M."/>
            <person name="Miller J.F."/>
            <person name="Sebaihia M."/>
            <person name="Bentley S.D."/>
            <person name="Parkhill J."/>
            <person name="Harvill E.T."/>
        </authorList>
    </citation>
    <scope>NUCLEOTIDE SEQUENCE [LARGE SCALE GENOMIC DNA]</scope>
    <source>
        <strain evidence="6 7">253</strain>
    </source>
</reference>
<proteinExistence type="inferred from homology"/>
<organism evidence="6 7">
    <name type="scientific">Bordetella bronchiseptica 253</name>
    <dbReference type="NCBI Taxonomy" id="568707"/>
    <lineage>
        <taxon>Bacteria</taxon>
        <taxon>Pseudomonadati</taxon>
        <taxon>Pseudomonadota</taxon>
        <taxon>Betaproteobacteria</taxon>
        <taxon>Burkholderiales</taxon>
        <taxon>Alcaligenaceae</taxon>
        <taxon>Bordetella</taxon>
    </lineage>
</organism>
<dbReference type="EMBL" id="HE965806">
    <property type="protein sequence ID" value="CCJ52971.1"/>
    <property type="molecule type" value="Genomic_DNA"/>
</dbReference>
<dbReference type="Pfam" id="PF00126">
    <property type="entry name" value="HTH_1"/>
    <property type="match status" value="1"/>
</dbReference>
<dbReference type="CDD" id="cd08422">
    <property type="entry name" value="PBP2_CrgA_like"/>
    <property type="match status" value="1"/>
</dbReference>
<gene>
    <name evidence="6" type="ORF">BN112_1053</name>
</gene>
<dbReference type="InterPro" id="IPR000847">
    <property type="entry name" value="LysR_HTH_N"/>
</dbReference>
<sequence>MDRLKAMQVFVEVADRGSLSAAAMHLGMSRAMVSRYLAELEAWVGVRLLHRTTRRLSLTPAGSETLPRCRRMLEMVGDMREAVAAPDAEPRGLLRVTAAMSFGGAQLAEAVAEFVRRHPAASIDLLLVDRAVNLVEERVDLAVRITNDLDPNLIGRRLADCRSVVCAAPQYLQQHGAPARAEDLSLHNCLTHSYFGRSLWRFERAGEPVEVPVGGNITANETDVLMRAALAGAGIVMLPTYLAAGQIAAGTLRPLLPDCAPPVLGIHGVYVSRKQMPLILRTMLDFLAERFNPAPWDAALEGR</sequence>
<keyword evidence="3" id="KW-0238">DNA-binding</keyword>
<dbReference type="Gene3D" id="3.40.190.290">
    <property type="match status" value="1"/>
</dbReference>
<dbReference type="FunFam" id="1.10.10.10:FF:000001">
    <property type="entry name" value="LysR family transcriptional regulator"/>
    <property type="match status" value="1"/>
</dbReference>
<dbReference type="Proteomes" id="UP000007564">
    <property type="component" value="Chromosome"/>
</dbReference>
<accession>A0A0C6P0D8</accession>
<evidence type="ECO:0000256" key="4">
    <source>
        <dbReference type="ARBA" id="ARBA00023163"/>
    </source>
</evidence>
<dbReference type="PANTHER" id="PTHR30537">
    <property type="entry name" value="HTH-TYPE TRANSCRIPTIONAL REGULATOR"/>
    <property type="match status" value="1"/>
</dbReference>
<comment type="similarity">
    <text evidence="1">Belongs to the LysR transcriptional regulatory family.</text>
</comment>
<evidence type="ECO:0000256" key="1">
    <source>
        <dbReference type="ARBA" id="ARBA00009437"/>
    </source>
</evidence>
<dbReference type="GO" id="GO:0003700">
    <property type="term" value="F:DNA-binding transcription factor activity"/>
    <property type="evidence" value="ECO:0007669"/>
    <property type="project" value="InterPro"/>
</dbReference>
<evidence type="ECO:0000256" key="3">
    <source>
        <dbReference type="ARBA" id="ARBA00023125"/>
    </source>
</evidence>
<dbReference type="OrthoDB" id="9786526at2"/>
<dbReference type="FunFam" id="3.40.190.290:FF:000001">
    <property type="entry name" value="Transcriptional regulator, LysR family"/>
    <property type="match status" value="1"/>
</dbReference>
<dbReference type="InterPro" id="IPR058163">
    <property type="entry name" value="LysR-type_TF_proteobact-type"/>
</dbReference>
<dbReference type="GO" id="GO:0006351">
    <property type="term" value="P:DNA-templated transcription"/>
    <property type="evidence" value="ECO:0007669"/>
    <property type="project" value="TreeGrafter"/>
</dbReference>
<dbReference type="InterPro" id="IPR036390">
    <property type="entry name" value="WH_DNA-bd_sf"/>
</dbReference>
<protein>
    <submittedName>
        <fullName evidence="6">Probable LysR-family transcriptional regulator</fullName>
    </submittedName>
</protein>
<dbReference type="Pfam" id="PF03466">
    <property type="entry name" value="LysR_substrate"/>
    <property type="match status" value="1"/>
</dbReference>
<dbReference type="SUPFAM" id="SSF53850">
    <property type="entry name" value="Periplasmic binding protein-like II"/>
    <property type="match status" value="1"/>
</dbReference>
<dbReference type="AlphaFoldDB" id="A0A0C6P0D8"/>
<name>A0A0C6P0D8_BORBO</name>
<dbReference type="Gene3D" id="1.10.10.10">
    <property type="entry name" value="Winged helix-like DNA-binding domain superfamily/Winged helix DNA-binding domain"/>
    <property type="match status" value="1"/>
</dbReference>
<evidence type="ECO:0000313" key="7">
    <source>
        <dbReference type="Proteomes" id="UP000007564"/>
    </source>
</evidence>
<evidence type="ECO:0000313" key="6">
    <source>
        <dbReference type="EMBL" id="CCJ52971.1"/>
    </source>
</evidence>